<feature type="compositionally biased region" description="Basic and acidic residues" evidence="3">
    <location>
        <begin position="1"/>
        <end position="10"/>
    </location>
</feature>
<keyword evidence="6" id="KW-1185">Reference proteome</keyword>
<feature type="domain" description="NACHT" evidence="4">
    <location>
        <begin position="155"/>
        <end position="282"/>
    </location>
</feature>
<evidence type="ECO:0000259" key="4">
    <source>
        <dbReference type="PROSITE" id="PS50837"/>
    </source>
</evidence>
<accession>H3C7G4</accession>
<name>H3C7G4_TETNG</name>
<dbReference type="FunFam" id="3.40.50.300:FF:001524">
    <property type="entry name" value="Si:dkey-126g1.7"/>
    <property type="match status" value="1"/>
</dbReference>
<dbReference type="AlphaFoldDB" id="H3C7G4"/>
<protein>
    <recommendedName>
        <fullName evidence="4">NACHT domain-containing protein</fullName>
    </recommendedName>
</protein>
<evidence type="ECO:0000313" key="5">
    <source>
        <dbReference type="Ensembl" id="ENSTNIP00000004186.1"/>
    </source>
</evidence>
<dbReference type="PANTHER" id="PTHR24106">
    <property type="entry name" value="NACHT, LRR AND CARD DOMAINS-CONTAINING"/>
    <property type="match status" value="1"/>
</dbReference>
<dbReference type="Ensembl" id="ENSTNIT00000004320.1">
    <property type="protein sequence ID" value="ENSTNIP00000004186.1"/>
    <property type="gene ID" value="ENSTNIG00000006402.1"/>
</dbReference>
<dbReference type="HOGENOM" id="CLU_065715_0_1_1"/>
<dbReference type="Pfam" id="PF14484">
    <property type="entry name" value="FISNA"/>
    <property type="match status" value="1"/>
</dbReference>
<dbReference type="InterPro" id="IPR027417">
    <property type="entry name" value="P-loop_NTPase"/>
</dbReference>
<organism evidence="5 6">
    <name type="scientific">Tetraodon nigroviridis</name>
    <name type="common">Spotted green pufferfish</name>
    <name type="synonym">Chelonodon nigroviridis</name>
    <dbReference type="NCBI Taxonomy" id="99883"/>
    <lineage>
        <taxon>Eukaryota</taxon>
        <taxon>Metazoa</taxon>
        <taxon>Chordata</taxon>
        <taxon>Craniata</taxon>
        <taxon>Vertebrata</taxon>
        <taxon>Euteleostomi</taxon>
        <taxon>Actinopterygii</taxon>
        <taxon>Neopterygii</taxon>
        <taxon>Teleostei</taxon>
        <taxon>Neoteleostei</taxon>
        <taxon>Acanthomorphata</taxon>
        <taxon>Eupercaria</taxon>
        <taxon>Tetraodontiformes</taxon>
        <taxon>Tetradontoidea</taxon>
        <taxon>Tetraodontidae</taxon>
        <taxon>Tetraodon</taxon>
    </lineage>
</organism>
<dbReference type="GeneTree" id="ENSGT01070000253760"/>
<dbReference type="Proteomes" id="UP000007303">
    <property type="component" value="Unassembled WGS sequence"/>
</dbReference>
<feature type="region of interest" description="Disordered" evidence="3">
    <location>
        <begin position="1"/>
        <end position="54"/>
    </location>
</feature>
<dbReference type="InterPro" id="IPR029495">
    <property type="entry name" value="NACHT-assoc"/>
</dbReference>
<dbReference type="Gene3D" id="3.40.50.300">
    <property type="entry name" value="P-loop containing nucleotide triphosphate hydrolases"/>
    <property type="match status" value="1"/>
</dbReference>
<proteinExistence type="predicted"/>
<feature type="compositionally biased region" description="Basic residues" evidence="3">
    <location>
        <begin position="41"/>
        <end position="50"/>
    </location>
</feature>
<dbReference type="PROSITE" id="PS50837">
    <property type="entry name" value="NACHT"/>
    <property type="match status" value="1"/>
</dbReference>
<reference evidence="5" key="3">
    <citation type="submission" date="2025-09" db="UniProtKB">
        <authorList>
            <consortium name="Ensembl"/>
        </authorList>
    </citation>
    <scope>IDENTIFICATION</scope>
</reference>
<dbReference type="Pfam" id="PF05729">
    <property type="entry name" value="NACHT"/>
    <property type="match status" value="1"/>
</dbReference>
<evidence type="ECO:0000256" key="3">
    <source>
        <dbReference type="SAM" id="MobiDB-lite"/>
    </source>
</evidence>
<keyword evidence="1" id="KW-0433">Leucine-rich repeat</keyword>
<dbReference type="InterPro" id="IPR007111">
    <property type="entry name" value="NACHT_NTPase"/>
</dbReference>
<sequence length="282" mass="31740">SMEEEKDRTESSVSSCVSLKSDRSMGKNVNFNSGDSGPAHTTRRRRRGRRAASLTVAWTPPVAGSSEDRHRFRLNLVTGRSLSCLTGTSLLHQEVEPCLKQIYTELYITEGQSEEVNTQHEVRQLETTSKKSLQDTPIRCQDIFRAFSEQQKKIRVVLTNGVAGVGKTFSVQKFSLDWAEGLENQDLSLVLLLSFRELNLVRDEQHSLLTLLHVFHPTLQKIRAEDLTVCKLLLIFDGLDESRLSLDFSKRVISDVTQVSSVNALLVNLIQGNLLPSAFIWI</sequence>
<evidence type="ECO:0000256" key="1">
    <source>
        <dbReference type="ARBA" id="ARBA00022614"/>
    </source>
</evidence>
<reference evidence="6" key="1">
    <citation type="journal article" date="2004" name="Nature">
        <title>Genome duplication in the teleost fish Tetraodon nigroviridis reveals the early vertebrate proto-karyotype.</title>
        <authorList>
            <person name="Jaillon O."/>
            <person name="Aury J.-M."/>
            <person name="Brunet F."/>
            <person name="Petit J.-L."/>
            <person name="Stange-Thomann N."/>
            <person name="Mauceli E."/>
            <person name="Bouneau L."/>
            <person name="Fischer C."/>
            <person name="Ozouf-Costaz C."/>
            <person name="Bernot A."/>
            <person name="Nicaud S."/>
            <person name="Jaffe D."/>
            <person name="Fisher S."/>
            <person name="Lutfalla G."/>
            <person name="Dossat C."/>
            <person name="Segurens B."/>
            <person name="Dasilva C."/>
            <person name="Salanoubat M."/>
            <person name="Levy M."/>
            <person name="Boudet N."/>
            <person name="Castellano S."/>
            <person name="Anthouard V."/>
            <person name="Jubin C."/>
            <person name="Castelli V."/>
            <person name="Katinka M."/>
            <person name="Vacherie B."/>
            <person name="Biemont C."/>
            <person name="Skalli Z."/>
            <person name="Cattolico L."/>
            <person name="Poulain J."/>
            <person name="De Berardinis V."/>
            <person name="Cruaud C."/>
            <person name="Duprat S."/>
            <person name="Brottier P."/>
            <person name="Coutanceau J.-P."/>
            <person name="Gouzy J."/>
            <person name="Parra G."/>
            <person name="Lardier G."/>
            <person name="Chapple C."/>
            <person name="McKernan K.J."/>
            <person name="McEwan P."/>
            <person name="Bosak S."/>
            <person name="Kellis M."/>
            <person name="Volff J.-N."/>
            <person name="Guigo R."/>
            <person name="Zody M.C."/>
            <person name="Mesirov J."/>
            <person name="Lindblad-Toh K."/>
            <person name="Birren B."/>
            <person name="Nusbaum C."/>
            <person name="Kahn D."/>
            <person name="Robinson-Rechavi M."/>
            <person name="Laudet V."/>
            <person name="Schachter V."/>
            <person name="Quetier F."/>
            <person name="Saurin W."/>
            <person name="Scarpelli C."/>
            <person name="Wincker P."/>
            <person name="Lander E.S."/>
            <person name="Weissenbach J."/>
            <person name="Roest Crollius H."/>
        </authorList>
    </citation>
    <scope>NUCLEOTIDE SEQUENCE [LARGE SCALE GENOMIC DNA]</scope>
</reference>
<dbReference type="SMART" id="SM01288">
    <property type="entry name" value="FISNA"/>
    <property type="match status" value="1"/>
</dbReference>
<evidence type="ECO:0000313" key="6">
    <source>
        <dbReference type="Proteomes" id="UP000007303"/>
    </source>
</evidence>
<dbReference type="InterPro" id="IPR051261">
    <property type="entry name" value="NLR"/>
</dbReference>
<evidence type="ECO:0000256" key="2">
    <source>
        <dbReference type="ARBA" id="ARBA00022737"/>
    </source>
</evidence>
<reference evidence="5" key="2">
    <citation type="submission" date="2025-08" db="UniProtKB">
        <authorList>
            <consortium name="Ensembl"/>
        </authorList>
    </citation>
    <scope>IDENTIFICATION</scope>
</reference>
<keyword evidence="2" id="KW-0677">Repeat</keyword>